<evidence type="ECO:0000256" key="2">
    <source>
        <dbReference type="ARBA" id="ARBA00006448"/>
    </source>
</evidence>
<accession>A0AA41X8E0</accession>
<dbReference type="PANTHER" id="PTHR34582">
    <property type="entry name" value="UPF0702 TRANSMEMBRANE PROTEIN YCAP"/>
    <property type="match status" value="1"/>
</dbReference>
<evidence type="ECO:0000256" key="5">
    <source>
        <dbReference type="ARBA" id="ARBA00022989"/>
    </source>
</evidence>
<proteinExistence type="inferred from homology"/>
<evidence type="ECO:0000259" key="8">
    <source>
        <dbReference type="Pfam" id="PF04239"/>
    </source>
</evidence>
<dbReference type="PANTHER" id="PTHR34582:SF6">
    <property type="entry name" value="UPF0702 TRANSMEMBRANE PROTEIN YCAP"/>
    <property type="match status" value="1"/>
</dbReference>
<sequence length="217" mass="24729">MEFLESVARTALLYIVILVIFRLMGKREIGELSVLDLVVFIMIGEMAVMAIEDMNTPIWKQVVPMASLMAIQVGLAFVSLKSKRISRLLDGHAVILVDNGKIKEQEMRKQRYNFDDLLTQMREQGVADIRDVAYAILEPSGKLSVFQQTAKSSQAQDPQFSLPLILDGVIQSEHLEMMGKTNLWLRQSLRKLGYQHVKQISYCSFQNGEFFVDLEDK</sequence>
<evidence type="ECO:0000256" key="3">
    <source>
        <dbReference type="ARBA" id="ARBA00022475"/>
    </source>
</evidence>
<comment type="caution">
    <text evidence="9">The sequence shown here is derived from an EMBL/GenBank/DDBJ whole genome shotgun (WGS) entry which is preliminary data.</text>
</comment>
<gene>
    <name evidence="9" type="ORF">NK662_01895</name>
</gene>
<keyword evidence="3" id="KW-1003">Cell membrane</keyword>
<comment type="similarity">
    <text evidence="2">Belongs to the UPF0702 family.</text>
</comment>
<keyword evidence="5 7" id="KW-1133">Transmembrane helix</keyword>
<dbReference type="Proteomes" id="UP001156102">
    <property type="component" value="Unassembled WGS sequence"/>
</dbReference>
<feature type="transmembrane region" description="Helical" evidence="7">
    <location>
        <begin position="6"/>
        <end position="25"/>
    </location>
</feature>
<feature type="transmembrane region" description="Helical" evidence="7">
    <location>
        <begin position="63"/>
        <end position="80"/>
    </location>
</feature>
<evidence type="ECO:0000313" key="9">
    <source>
        <dbReference type="EMBL" id="MCP8967291.1"/>
    </source>
</evidence>
<organism evidence="9 10">
    <name type="scientific">Ectobacillus ponti</name>
    <dbReference type="NCBI Taxonomy" id="2961894"/>
    <lineage>
        <taxon>Bacteria</taxon>
        <taxon>Bacillati</taxon>
        <taxon>Bacillota</taxon>
        <taxon>Bacilli</taxon>
        <taxon>Bacillales</taxon>
        <taxon>Bacillaceae</taxon>
        <taxon>Ectobacillus</taxon>
    </lineage>
</organism>
<name>A0AA41X8E0_9BACI</name>
<reference evidence="9" key="1">
    <citation type="submission" date="2022-07" db="EMBL/GenBank/DDBJ databases">
        <authorList>
            <person name="Li W.-J."/>
            <person name="Deng Q.-Q."/>
        </authorList>
    </citation>
    <scope>NUCLEOTIDE SEQUENCE</scope>
    <source>
        <strain evidence="9">SYSU M60031</strain>
    </source>
</reference>
<feature type="transmembrane region" description="Helical" evidence="7">
    <location>
        <begin position="32"/>
        <end position="51"/>
    </location>
</feature>
<dbReference type="Gene3D" id="3.30.240.20">
    <property type="entry name" value="bsu07140 like domains"/>
    <property type="match status" value="2"/>
</dbReference>
<dbReference type="RefSeq" id="WP_254756783.1">
    <property type="nucleotide sequence ID" value="NZ_JANCLT010000001.1"/>
</dbReference>
<feature type="domain" description="YetF C-terminal" evidence="8">
    <location>
        <begin position="81"/>
        <end position="205"/>
    </location>
</feature>
<dbReference type="InterPro" id="IPR007353">
    <property type="entry name" value="DUF421"/>
</dbReference>
<keyword evidence="4 7" id="KW-0812">Transmembrane</keyword>
<evidence type="ECO:0000256" key="4">
    <source>
        <dbReference type="ARBA" id="ARBA00022692"/>
    </source>
</evidence>
<evidence type="ECO:0000313" key="10">
    <source>
        <dbReference type="Proteomes" id="UP001156102"/>
    </source>
</evidence>
<protein>
    <submittedName>
        <fullName evidence="9">DUF421 domain-containing protein</fullName>
    </submittedName>
</protein>
<dbReference type="AlphaFoldDB" id="A0AA41X8E0"/>
<evidence type="ECO:0000256" key="6">
    <source>
        <dbReference type="ARBA" id="ARBA00023136"/>
    </source>
</evidence>
<dbReference type="Pfam" id="PF04239">
    <property type="entry name" value="DUF421"/>
    <property type="match status" value="1"/>
</dbReference>
<comment type="subcellular location">
    <subcellularLocation>
        <location evidence="1">Cell membrane</location>
        <topology evidence="1">Multi-pass membrane protein</topology>
    </subcellularLocation>
</comment>
<dbReference type="EMBL" id="JANCLT010000001">
    <property type="protein sequence ID" value="MCP8967291.1"/>
    <property type="molecule type" value="Genomic_DNA"/>
</dbReference>
<keyword evidence="10" id="KW-1185">Reference proteome</keyword>
<dbReference type="GO" id="GO:0005886">
    <property type="term" value="C:plasma membrane"/>
    <property type="evidence" value="ECO:0007669"/>
    <property type="project" value="UniProtKB-SubCell"/>
</dbReference>
<evidence type="ECO:0000256" key="7">
    <source>
        <dbReference type="SAM" id="Phobius"/>
    </source>
</evidence>
<keyword evidence="6 7" id="KW-0472">Membrane</keyword>
<evidence type="ECO:0000256" key="1">
    <source>
        <dbReference type="ARBA" id="ARBA00004651"/>
    </source>
</evidence>
<dbReference type="InterPro" id="IPR023090">
    <property type="entry name" value="UPF0702_alpha/beta_dom_sf"/>
</dbReference>